<sequence length="195" mass="22418">MLRFIFLFFYRKNNRMASLIGIDNISISIDKKDIFVFFLALLTIPLMTLPGLIVVFLLDLNKDFYIPSGCLSLFGAALVFSRYQECVYRKRLKNIKKQEDNSALTIFSAQSTDEVIVWFKTNTNMFLPNRQSIRSILRLLKSPPEFDPQHPIFCAPLFEAGWSKDSASVSRLTAFLINKLKYQKTPAGNDEKKVS</sequence>
<dbReference type="AlphaFoldDB" id="A0A444IQD1"/>
<evidence type="ECO:0000256" key="1">
    <source>
        <dbReference type="SAM" id="Phobius"/>
    </source>
</evidence>
<protein>
    <submittedName>
        <fullName evidence="2">Uncharacterized protein</fullName>
    </submittedName>
</protein>
<keyword evidence="1" id="KW-1133">Transmembrane helix</keyword>
<keyword evidence="1" id="KW-0812">Transmembrane</keyword>
<gene>
    <name evidence="2" type="ORF">H206_03264</name>
</gene>
<reference evidence="2 3" key="1">
    <citation type="submission" date="2017-01" db="EMBL/GenBank/DDBJ databases">
        <title>The cable genome- insights into the physiology and evolution of filamentous bacteria capable of sulfide oxidation via long distance electron transfer.</title>
        <authorList>
            <person name="Schreiber L."/>
            <person name="Bjerg J.T."/>
            <person name="Boggild A."/>
            <person name="Van De Vossenberg J."/>
            <person name="Meysman F."/>
            <person name="Nielsen L.P."/>
            <person name="Schramm A."/>
            <person name="Kjeldsen K.U."/>
        </authorList>
    </citation>
    <scope>NUCLEOTIDE SEQUENCE [LARGE SCALE GENOMIC DNA]</scope>
    <source>
        <strain evidence="2">MCF</strain>
    </source>
</reference>
<feature type="transmembrane region" description="Helical" evidence="1">
    <location>
        <begin position="64"/>
        <end position="83"/>
    </location>
</feature>
<dbReference type="Proteomes" id="UP000287853">
    <property type="component" value="Unassembled WGS sequence"/>
</dbReference>
<feature type="transmembrane region" description="Helical" evidence="1">
    <location>
        <begin position="34"/>
        <end position="58"/>
    </location>
</feature>
<name>A0A444IQD1_9BACT</name>
<accession>A0A444IQD1</accession>
<keyword evidence="3" id="KW-1185">Reference proteome</keyword>
<proteinExistence type="predicted"/>
<organism evidence="2 3">
    <name type="scientific">Candidatus Electrothrix aarhusensis</name>
    <dbReference type="NCBI Taxonomy" id="1859131"/>
    <lineage>
        <taxon>Bacteria</taxon>
        <taxon>Pseudomonadati</taxon>
        <taxon>Thermodesulfobacteriota</taxon>
        <taxon>Desulfobulbia</taxon>
        <taxon>Desulfobulbales</taxon>
        <taxon>Desulfobulbaceae</taxon>
        <taxon>Candidatus Electrothrix</taxon>
    </lineage>
</organism>
<keyword evidence="1" id="KW-0472">Membrane</keyword>
<dbReference type="EMBL" id="MTKO01000135">
    <property type="protein sequence ID" value="RWX43002.1"/>
    <property type="molecule type" value="Genomic_DNA"/>
</dbReference>
<evidence type="ECO:0000313" key="2">
    <source>
        <dbReference type="EMBL" id="RWX43002.1"/>
    </source>
</evidence>
<evidence type="ECO:0000313" key="3">
    <source>
        <dbReference type="Proteomes" id="UP000287853"/>
    </source>
</evidence>
<comment type="caution">
    <text evidence="2">The sequence shown here is derived from an EMBL/GenBank/DDBJ whole genome shotgun (WGS) entry which is preliminary data.</text>
</comment>